<dbReference type="EMBL" id="LKBA01000008">
    <property type="protein sequence ID" value="KPN62975.1"/>
    <property type="molecule type" value="Genomic_DNA"/>
</dbReference>
<comment type="caution">
    <text evidence="2">The sequence shown here is derived from an EMBL/GenBank/DDBJ whole genome shotgun (WGS) entry which is preliminary data.</text>
</comment>
<accession>A0A0P7KLP9</accession>
<sequence length="232" mass="26393">MAQNLSSAVMQQRSEPSTSFDYFGTPPWATRALLERLQIPRQSVLWDAACGRGFMTRPMSEYSDHVIGSDIQDLGFGRVIDFLAENASAMINARSNWIITNPPFKHGDAFVLRALELAEDGVAVLVRCAFAEGRGRYERLFRDNPPTMRLQFVDRVVMHKGDPPDPDIPLPVWDKKKRKYVMRKPSTATSYEWMVWDKSRAGQKTETDWLDTKRAELTRPGDYDAPKLPLAA</sequence>
<evidence type="ECO:0000313" key="2">
    <source>
        <dbReference type="EMBL" id="KPN62975.1"/>
    </source>
</evidence>
<evidence type="ECO:0000313" key="3">
    <source>
        <dbReference type="Proteomes" id="UP000050471"/>
    </source>
</evidence>
<feature type="compositionally biased region" description="Basic and acidic residues" evidence="1">
    <location>
        <begin position="201"/>
        <end position="225"/>
    </location>
</feature>
<dbReference type="STRING" id="154981.AKJ29_02165"/>
<dbReference type="InterPro" id="IPR029063">
    <property type="entry name" value="SAM-dependent_MTases_sf"/>
</dbReference>
<reference evidence="2 3" key="1">
    <citation type="submission" date="2015-09" db="EMBL/GenBank/DDBJ databases">
        <title>Draft genome sequence of Aliiroseovarius crassostreae CV919-312TSm, the causative agent of Roseovarius Oyster Disease (formerly Juvenile Oyster Disease).</title>
        <authorList>
            <person name="Kessner L."/>
            <person name="Spinard E."/>
            <person name="Nelson D."/>
        </authorList>
    </citation>
    <scope>NUCLEOTIDE SEQUENCE [LARGE SCALE GENOMIC DNA]</scope>
    <source>
        <strain evidence="2 3">CV919-312</strain>
    </source>
</reference>
<protein>
    <recommendedName>
        <fullName evidence="4">Methyltransferase</fullName>
    </recommendedName>
</protein>
<proteinExistence type="predicted"/>
<dbReference type="AlphaFoldDB" id="A0A0P7KLP9"/>
<evidence type="ECO:0008006" key="4">
    <source>
        <dbReference type="Google" id="ProtNLM"/>
    </source>
</evidence>
<name>A0A0P7KLP9_9RHOB</name>
<dbReference type="SUPFAM" id="SSF53335">
    <property type="entry name" value="S-adenosyl-L-methionine-dependent methyltransferases"/>
    <property type="match status" value="1"/>
</dbReference>
<keyword evidence="3" id="KW-1185">Reference proteome</keyword>
<dbReference type="Proteomes" id="UP000050471">
    <property type="component" value="Unassembled WGS sequence"/>
</dbReference>
<organism evidence="2 3">
    <name type="scientific">Aliiroseovarius crassostreae</name>
    <dbReference type="NCBI Taxonomy" id="154981"/>
    <lineage>
        <taxon>Bacteria</taxon>
        <taxon>Pseudomonadati</taxon>
        <taxon>Pseudomonadota</taxon>
        <taxon>Alphaproteobacteria</taxon>
        <taxon>Rhodobacterales</taxon>
        <taxon>Paracoccaceae</taxon>
        <taxon>Aliiroseovarius</taxon>
    </lineage>
</organism>
<evidence type="ECO:0000256" key="1">
    <source>
        <dbReference type="SAM" id="MobiDB-lite"/>
    </source>
</evidence>
<feature type="region of interest" description="Disordered" evidence="1">
    <location>
        <begin position="201"/>
        <end position="232"/>
    </location>
</feature>
<dbReference type="Gene3D" id="3.40.50.150">
    <property type="entry name" value="Vaccinia Virus protein VP39"/>
    <property type="match status" value="1"/>
</dbReference>
<gene>
    <name evidence="2" type="ORF">AKJ29_02165</name>
</gene>